<dbReference type="EMBL" id="FOOU01000002">
    <property type="protein sequence ID" value="SFF94964.1"/>
    <property type="molecule type" value="Genomic_DNA"/>
</dbReference>
<protein>
    <submittedName>
        <fullName evidence="1">Uncharacterized protein</fullName>
    </submittedName>
</protein>
<dbReference type="Proteomes" id="UP000198623">
    <property type="component" value="Unassembled WGS sequence"/>
</dbReference>
<dbReference type="SUPFAM" id="SSF53756">
    <property type="entry name" value="UDP-Glycosyltransferase/glycogen phosphorylase"/>
    <property type="match status" value="1"/>
</dbReference>
<dbReference type="AlphaFoldDB" id="A0A1I2MTV1"/>
<reference evidence="2" key="1">
    <citation type="submission" date="2016-10" db="EMBL/GenBank/DDBJ databases">
        <authorList>
            <person name="Varghese N."/>
            <person name="Submissions S."/>
        </authorList>
    </citation>
    <scope>NUCLEOTIDE SEQUENCE [LARGE SCALE GENOMIC DNA]</scope>
    <source>
        <strain evidence="2">CGMCC 1.10971</strain>
    </source>
</reference>
<gene>
    <name evidence="1" type="ORF">SAMN05216175_10293</name>
</gene>
<name>A0A1I2MTV1_9GAMM</name>
<dbReference type="OrthoDB" id="9787293at2"/>
<evidence type="ECO:0000313" key="2">
    <source>
        <dbReference type="Proteomes" id="UP000198623"/>
    </source>
</evidence>
<keyword evidence="2" id="KW-1185">Reference proteome</keyword>
<dbReference type="Gene3D" id="3.40.50.2000">
    <property type="entry name" value="Glycogen Phosphorylase B"/>
    <property type="match status" value="2"/>
</dbReference>
<accession>A0A1I2MTV1</accession>
<dbReference type="RefSeq" id="WP_090724465.1">
    <property type="nucleotide sequence ID" value="NZ_FOOU01000002.1"/>
</dbReference>
<evidence type="ECO:0000313" key="1">
    <source>
        <dbReference type="EMBL" id="SFF94964.1"/>
    </source>
</evidence>
<sequence>MMKILIDTFQFYKKILKYEAKSILPCKTRKSINKKVLVLAPRLPPYVSGGVYRPISWAKYAAENNWSIDFLTIKTPPPYSEAGMHLKNQIPQSCSIYFIKRKYLNPSWKVSFRTDGDIISALDAIETSLELYKDKKPSTIIATGPSFDLFIAGYYLSKILRVPLILDYRDEWSENPFSFVTLGNSDQFWENRCLKQASNIIFTTESMRQHQINVFNIKPTKTCVIFNGWEFSEHVTASEKSVIKPRNNLITLMYCGMLTDATLPKDFLVDLEKTLTSLPDFPINFDFILNIMGGCSKKAKLQIDEFKYTEKIFLEDFQPRNIAHLKMQSADALVLFTDRNMERYIPGKLFDYLASNKPIIVHGVYGEAARIVETLNAGYFIQQGDTDKFIKVIENLTYYNHECDENAERIDWLKNHTRKEMAKKLFSLLNTVQQTSR</sequence>
<dbReference type="STRING" id="1045558.SAMN05216175_10293"/>
<proteinExistence type="predicted"/>
<organism evidence="1 2">
    <name type="scientific">Neptunomonas qingdaonensis</name>
    <dbReference type="NCBI Taxonomy" id="1045558"/>
    <lineage>
        <taxon>Bacteria</taxon>
        <taxon>Pseudomonadati</taxon>
        <taxon>Pseudomonadota</taxon>
        <taxon>Gammaproteobacteria</taxon>
        <taxon>Oceanospirillales</taxon>
        <taxon>Oceanospirillaceae</taxon>
        <taxon>Neptunomonas</taxon>
    </lineage>
</organism>